<sequence length="114" mass="12371">MRSVLAMLVMLVIGCIWLDGCHHRGSTAPAVLLGRAAREPPARRVCVCSAQLFDGANVGEKSNRKTRIPCFCTAMRVRLRHANPGWHLACACLACSCRILQPVPACVPASYLRA</sequence>
<organism evidence="2 3">
    <name type="scientific">Lasiosphaeris hirsuta</name>
    <dbReference type="NCBI Taxonomy" id="260670"/>
    <lineage>
        <taxon>Eukaryota</taxon>
        <taxon>Fungi</taxon>
        <taxon>Dikarya</taxon>
        <taxon>Ascomycota</taxon>
        <taxon>Pezizomycotina</taxon>
        <taxon>Sordariomycetes</taxon>
        <taxon>Sordariomycetidae</taxon>
        <taxon>Sordariales</taxon>
        <taxon>Lasiosphaeriaceae</taxon>
        <taxon>Lasiosphaeris</taxon>
    </lineage>
</organism>
<feature type="signal peptide" evidence="1">
    <location>
        <begin position="1"/>
        <end position="23"/>
    </location>
</feature>
<protein>
    <recommendedName>
        <fullName evidence="4">Secreted protein</fullName>
    </recommendedName>
</protein>
<dbReference type="Proteomes" id="UP001172102">
    <property type="component" value="Unassembled WGS sequence"/>
</dbReference>
<evidence type="ECO:0000313" key="3">
    <source>
        <dbReference type="Proteomes" id="UP001172102"/>
    </source>
</evidence>
<evidence type="ECO:0000256" key="1">
    <source>
        <dbReference type="SAM" id="SignalP"/>
    </source>
</evidence>
<proteinExistence type="predicted"/>
<feature type="chain" id="PRO_5041441067" description="Secreted protein" evidence="1">
    <location>
        <begin position="24"/>
        <end position="114"/>
    </location>
</feature>
<keyword evidence="3" id="KW-1185">Reference proteome</keyword>
<dbReference type="AlphaFoldDB" id="A0AA40AS44"/>
<comment type="caution">
    <text evidence="2">The sequence shown here is derived from an EMBL/GenBank/DDBJ whole genome shotgun (WGS) entry which is preliminary data.</text>
</comment>
<dbReference type="EMBL" id="JAUKUA010000003">
    <property type="protein sequence ID" value="KAK0720959.1"/>
    <property type="molecule type" value="Genomic_DNA"/>
</dbReference>
<accession>A0AA40AS44</accession>
<name>A0AA40AS44_9PEZI</name>
<gene>
    <name evidence="2" type="ORF">B0H67DRAFT_209563</name>
</gene>
<keyword evidence="1" id="KW-0732">Signal</keyword>
<evidence type="ECO:0000313" key="2">
    <source>
        <dbReference type="EMBL" id="KAK0720959.1"/>
    </source>
</evidence>
<reference evidence="2" key="1">
    <citation type="submission" date="2023-06" db="EMBL/GenBank/DDBJ databases">
        <title>Genome-scale phylogeny and comparative genomics of the fungal order Sordariales.</title>
        <authorList>
            <consortium name="Lawrence Berkeley National Laboratory"/>
            <person name="Hensen N."/>
            <person name="Bonometti L."/>
            <person name="Westerberg I."/>
            <person name="Brannstrom I.O."/>
            <person name="Guillou S."/>
            <person name="Cros-Aarteil S."/>
            <person name="Calhoun S."/>
            <person name="Haridas S."/>
            <person name="Kuo A."/>
            <person name="Mondo S."/>
            <person name="Pangilinan J."/>
            <person name="Riley R."/>
            <person name="Labutti K."/>
            <person name="Andreopoulos B."/>
            <person name="Lipzen A."/>
            <person name="Chen C."/>
            <person name="Yanf M."/>
            <person name="Daum C."/>
            <person name="Ng V."/>
            <person name="Clum A."/>
            <person name="Steindorff A."/>
            <person name="Ohm R."/>
            <person name="Martin F."/>
            <person name="Silar P."/>
            <person name="Natvig D."/>
            <person name="Lalanne C."/>
            <person name="Gautier V."/>
            <person name="Ament-Velasquez S.L."/>
            <person name="Kruys A."/>
            <person name="Hutchinson M.I."/>
            <person name="Powell A.J."/>
            <person name="Barry K."/>
            <person name="Miller A.N."/>
            <person name="Grigoriev I.V."/>
            <person name="Debuchy R."/>
            <person name="Gladieux P."/>
            <person name="Thoren M.H."/>
            <person name="Johannesson H."/>
        </authorList>
    </citation>
    <scope>NUCLEOTIDE SEQUENCE</scope>
    <source>
        <strain evidence="2">SMH4607-1</strain>
    </source>
</reference>
<dbReference type="PROSITE" id="PS51257">
    <property type="entry name" value="PROKAR_LIPOPROTEIN"/>
    <property type="match status" value="1"/>
</dbReference>
<evidence type="ECO:0008006" key="4">
    <source>
        <dbReference type="Google" id="ProtNLM"/>
    </source>
</evidence>